<protein>
    <submittedName>
        <fullName evidence="3">DUF1624 domain-containing protein</fullName>
    </submittedName>
</protein>
<dbReference type="Proteomes" id="UP000658131">
    <property type="component" value="Unassembled WGS sequence"/>
</dbReference>
<feature type="transmembrane region" description="Helical" evidence="1">
    <location>
        <begin position="130"/>
        <end position="151"/>
    </location>
</feature>
<dbReference type="InterPro" id="IPR012429">
    <property type="entry name" value="HGSNAT_cat"/>
</dbReference>
<dbReference type="Pfam" id="PF07786">
    <property type="entry name" value="HGSNAT_cat"/>
    <property type="match status" value="1"/>
</dbReference>
<keyword evidence="1" id="KW-1133">Transmembrane helix</keyword>
<keyword evidence="1" id="KW-0472">Membrane</keyword>
<keyword evidence="4" id="KW-1185">Reference proteome</keyword>
<dbReference type="EMBL" id="JACRTB010000028">
    <property type="protein sequence ID" value="MBC8577378.1"/>
    <property type="molecule type" value="Genomic_DNA"/>
</dbReference>
<sequence>MRTRYFTLDALRGFALINMVAYHFCYDLRYLYGLPLRFMDERSGFCWQQMICWTFILVSGASASLSRRPARRGIAVLGCGMLLTVVTFLIMPGQRIVFGVLHLLGCAMLLTAGFLPLLQRLPPAAGAAGSFLLFLGTRWISSGFLFGARIFEPGTVSTDLFAPLGIYGPGFFSADYFPVVPWYFLFLTGYFLFGALRAGGAGDLLSRKIPLLSAVK</sequence>
<feature type="transmembrane region" description="Helical" evidence="1">
    <location>
        <begin position="12"/>
        <end position="32"/>
    </location>
</feature>
<evidence type="ECO:0000256" key="1">
    <source>
        <dbReference type="SAM" id="Phobius"/>
    </source>
</evidence>
<evidence type="ECO:0000313" key="3">
    <source>
        <dbReference type="EMBL" id="MBC8577378.1"/>
    </source>
</evidence>
<accession>A0ABR7NP06</accession>
<feature type="domain" description="Heparan-alpha-glucosaminide N-acetyltransferase catalytic" evidence="2">
    <location>
        <begin position="4"/>
        <end position="196"/>
    </location>
</feature>
<keyword evidence="1" id="KW-0812">Transmembrane</keyword>
<proteinExistence type="predicted"/>
<comment type="caution">
    <text evidence="3">The sequence shown here is derived from an EMBL/GenBank/DDBJ whole genome shotgun (WGS) entry which is preliminary data.</text>
</comment>
<dbReference type="RefSeq" id="WP_262400786.1">
    <property type="nucleotide sequence ID" value="NZ_JACRTB010000028.1"/>
</dbReference>
<gene>
    <name evidence="3" type="ORF">H8717_13295</name>
</gene>
<feature type="transmembrane region" description="Helical" evidence="1">
    <location>
        <begin position="96"/>
        <end position="118"/>
    </location>
</feature>
<feature type="transmembrane region" description="Helical" evidence="1">
    <location>
        <begin position="180"/>
        <end position="199"/>
    </location>
</feature>
<reference evidence="3 4" key="1">
    <citation type="submission" date="2020-08" db="EMBL/GenBank/DDBJ databases">
        <title>Genome public.</title>
        <authorList>
            <person name="Liu C."/>
            <person name="Sun Q."/>
        </authorList>
    </citation>
    <scope>NUCLEOTIDE SEQUENCE [LARGE SCALE GENOMIC DNA]</scope>
    <source>
        <strain evidence="3 4">BX1</strain>
    </source>
</reference>
<feature type="transmembrane region" description="Helical" evidence="1">
    <location>
        <begin position="47"/>
        <end position="66"/>
    </location>
</feature>
<name>A0ABR7NP06_9FIRM</name>
<evidence type="ECO:0000259" key="2">
    <source>
        <dbReference type="Pfam" id="PF07786"/>
    </source>
</evidence>
<organism evidence="3 4">
    <name type="scientific">Yanshouia hominis</name>
    <dbReference type="NCBI Taxonomy" id="2763673"/>
    <lineage>
        <taxon>Bacteria</taxon>
        <taxon>Bacillati</taxon>
        <taxon>Bacillota</taxon>
        <taxon>Clostridia</taxon>
        <taxon>Eubacteriales</taxon>
        <taxon>Oscillospiraceae</taxon>
        <taxon>Yanshouia</taxon>
    </lineage>
</organism>
<feature type="transmembrane region" description="Helical" evidence="1">
    <location>
        <begin position="73"/>
        <end position="90"/>
    </location>
</feature>
<evidence type="ECO:0000313" key="4">
    <source>
        <dbReference type="Proteomes" id="UP000658131"/>
    </source>
</evidence>